<dbReference type="Gene3D" id="3.90.25.10">
    <property type="entry name" value="UDP-galactose 4-epimerase, domain 1"/>
    <property type="match status" value="1"/>
</dbReference>
<dbReference type="Pfam" id="PF16363">
    <property type="entry name" value="GDP_Man_Dehyd"/>
    <property type="match status" value="1"/>
</dbReference>
<dbReference type="InterPro" id="IPR036291">
    <property type="entry name" value="NAD(P)-bd_dom_sf"/>
</dbReference>
<dbReference type="Gene3D" id="3.40.50.720">
    <property type="entry name" value="NAD(P)-binding Rossmann-like Domain"/>
    <property type="match status" value="1"/>
</dbReference>
<dbReference type="STRING" id="709032.Sulku_2119"/>
<dbReference type="HOGENOM" id="CLU_007383_1_7_7"/>
<dbReference type="PANTHER" id="PTHR43000">
    <property type="entry name" value="DTDP-D-GLUCOSE 4,6-DEHYDRATASE-RELATED"/>
    <property type="match status" value="1"/>
</dbReference>
<evidence type="ECO:0000313" key="2">
    <source>
        <dbReference type="EMBL" id="ADR34779.1"/>
    </source>
</evidence>
<dbReference type="AlphaFoldDB" id="E4U382"/>
<organism evidence="2 3">
    <name type="scientific">Sulfuricurvum kujiense (strain ATCC BAA-921 / DSM 16994 / JCM 11577 / YK-1)</name>
    <dbReference type="NCBI Taxonomy" id="709032"/>
    <lineage>
        <taxon>Bacteria</taxon>
        <taxon>Pseudomonadati</taxon>
        <taxon>Campylobacterota</taxon>
        <taxon>Epsilonproteobacteria</taxon>
        <taxon>Campylobacterales</taxon>
        <taxon>Sulfurimonadaceae</taxon>
        <taxon>Sulfuricurvum</taxon>
    </lineage>
</organism>
<dbReference type="InterPro" id="IPR016040">
    <property type="entry name" value="NAD(P)-bd_dom"/>
</dbReference>
<evidence type="ECO:0000259" key="1">
    <source>
        <dbReference type="Pfam" id="PF16363"/>
    </source>
</evidence>
<gene>
    <name evidence="2" type="ordered locus">Sulku_2119</name>
</gene>
<dbReference type="KEGG" id="sku:Sulku_2119"/>
<dbReference type="eggNOG" id="COG0451">
    <property type="taxonomic scope" value="Bacteria"/>
</dbReference>
<dbReference type="EMBL" id="CP002355">
    <property type="protein sequence ID" value="ADR34779.1"/>
    <property type="molecule type" value="Genomic_DNA"/>
</dbReference>
<dbReference type="Proteomes" id="UP000008721">
    <property type="component" value="Chromosome"/>
</dbReference>
<evidence type="ECO:0000313" key="3">
    <source>
        <dbReference type="Proteomes" id="UP000008721"/>
    </source>
</evidence>
<protein>
    <submittedName>
        <fullName evidence="2">NAD-dependent epimerase/dehydratase</fullName>
    </submittedName>
</protein>
<accession>E4U382</accession>
<name>E4U382_SULKY</name>
<dbReference type="RefSeq" id="WP_013460976.1">
    <property type="nucleotide sequence ID" value="NC_014762.1"/>
</dbReference>
<reference evidence="2 3" key="1">
    <citation type="journal article" date="2012" name="Stand. Genomic Sci.">
        <title>Complete genome sequence of the sulfur compounds oxidizing chemolithoautotroph Sulfuricurvum kujiense type strain (YK-1(T)).</title>
        <authorList>
            <person name="Han C."/>
            <person name="Kotsyurbenko O."/>
            <person name="Chertkov O."/>
            <person name="Held B."/>
            <person name="Lapidus A."/>
            <person name="Nolan M."/>
            <person name="Lucas S."/>
            <person name="Hammon N."/>
            <person name="Deshpande S."/>
            <person name="Cheng J.F."/>
            <person name="Tapia R."/>
            <person name="Goodwin L.A."/>
            <person name="Pitluck S."/>
            <person name="Liolios K."/>
            <person name="Pagani I."/>
            <person name="Ivanova N."/>
            <person name="Mavromatis K."/>
            <person name="Mikhailova N."/>
            <person name="Pati A."/>
            <person name="Chen A."/>
            <person name="Palaniappan K."/>
            <person name="Land M."/>
            <person name="Hauser L."/>
            <person name="Chang Y.J."/>
            <person name="Jeffries C.D."/>
            <person name="Brambilla E.M."/>
            <person name="Rohde M."/>
            <person name="Spring S."/>
            <person name="Sikorski J."/>
            <person name="Goker M."/>
            <person name="Woyke T."/>
            <person name="Bristow J."/>
            <person name="Eisen J.A."/>
            <person name="Markowitz V."/>
            <person name="Hugenholtz P."/>
            <person name="Kyrpides N.C."/>
            <person name="Klenk H.P."/>
            <person name="Detter J.C."/>
        </authorList>
    </citation>
    <scope>NUCLEOTIDE SEQUENCE [LARGE SCALE GENOMIC DNA]</scope>
    <source>
        <strain evidence="3">ATCC BAA-921 / DSM 16994 / JCM 11577 / YK-1</strain>
    </source>
</reference>
<sequence>MASASKRLLITGIESFTGKYIRDIFESHGYEVFGTVLGKTSGDRIYTCDITQADQIDAVIAHVRPDTVIHLAAITFVPDGNSVDIYNVNLFATLHLLDALVRHALPYQKVILPSTSNVYGNIPLEAIHEEICPQPLSHYALSKYAMEQMARNYFDRLPILLTRPFNYTGADQAERFVIPKIAAHYREKKSAMELGNIDVYRDFSDVRDVAEAYFVLAESAVSSEIFNIGSGKVFSLREIIEMAESASAHRLEIRTNPTFVRSNEIERLGGDNTRLKNLGWKPRHTMEETIRWMINASSL</sequence>
<keyword evidence="3" id="KW-1185">Reference proteome</keyword>
<proteinExistence type="predicted"/>
<dbReference type="SUPFAM" id="SSF51735">
    <property type="entry name" value="NAD(P)-binding Rossmann-fold domains"/>
    <property type="match status" value="1"/>
</dbReference>
<feature type="domain" description="NAD(P)-binding" evidence="1">
    <location>
        <begin position="9"/>
        <end position="293"/>
    </location>
</feature>